<evidence type="ECO:0000256" key="2">
    <source>
        <dbReference type="ARBA" id="ARBA00023002"/>
    </source>
</evidence>
<comment type="similarity">
    <text evidence="1 3">Belongs to the short-chain dehydrogenases/reductases (SDR) family.</text>
</comment>
<keyword evidence="2 4" id="KW-0560">Oxidoreductase</keyword>
<dbReference type="Pfam" id="PF00106">
    <property type="entry name" value="adh_short"/>
    <property type="match status" value="1"/>
</dbReference>
<gene>
    <name evidence="4" type="ORF">I7822_07450</name>
</gene>
<dbReference type="InterPro" id="IPR036291">
    <property type="entry name" value="NAD(P)-bd_dom_sf"/>
</dbReference>
<dbReference type="PANTHER" id="PTHR42760:SF133">
    <property type="entry name" value="3-OXOACYL-[ACYL-CARRIER-PROTEIN] REDUCTASE"/>
    <property type="match status" value="1"/>
</dbReference>
<evidence type="ECO:0000313" key="5">
    <source>
        <dbReference type="Proteomes" id="UP000663981"/>
    </source>
</evidence>
<dbReference type="Gene3D" id="3.40.50.720">
    <property type="entry name" value="NAD(P)-binding Rossmann-like Domain"/>
    <property type="match status" value="1"/>
</dbReference>
<dbReference type="GO" id="GO:0047936">
    <property type="term" value="F:glucose 1-dehydrogenase [NAD(P)+] activity"/>
    <property type="evidence" value="ECO:0007669"/>
    <property type="project" value="UniProtKB-EC"/>
</dbReference>
<accession>A0ABS3MZS9</accession>
<dbReference type="PRINTS" id="PR00081">
    <property type="entry name" value="GDHRDH"/>
</dbReference>
<dbReference type="InterPro" id="IPR002347">
    <property type="entry name" value="SDR_fam"/>
</dbReference>
<keyword evidence="5" id="KW-1185">Reference proteome</keyword>
<dbReference type="PRINTS" id="PR00080">
    <property type="entry name" value="SDRFAMILY"/>
</dbReference>
<dbReference type="EC" id="1.1.1.47" evidence="4"/>
<proteinExistence type="inferred from homology"/>
<protein>
    <submittedName>
        <fullName evidence="4">Glucose 1-dehydrogenase</fullName>
        <ecNumber evidence="4">1.1.1.47</ecNumber>
    </submittedName>
</protein>
<evidence type="ECO:0000256" key="1">
    <source>
        <dbReference type="ARBA" id="ARBA00006484"/>
    </source>
</evidence>
<sequence>MFDLTGRVAIITGASQGIGQEISRLLASYGASVALIARNEEKLESFANELNNSGFKALAVPCDMTKVDQLPSIVEGIYNHFGRIDILVNNAGVNIAKPAEEVTEEDWDQVLDLNLKSVFFCNKAVSKYMKENNYGKIINMSSQMAIVGYFNRSAYCSSKGGLMQQTRALAIEWAKFGINVNSIAPTFIETPMTKEMFKDTDFKMDVLNRIPIGRLAKPEDLFGALVFLSSSSSNMVTGQTLFVDGGWTVW</sequence>
<dbReference type="NCBIfam" id="NF005559">
    <property type="entry name" value="PRK07231.1"/>
    <property type="match status" value="1"/>
</dbReference>
<dbReference type="EMBL" id="JAGDEL010000004">
    <property type="protein sequence ID" value="MBO1511500.1"/>
    <property type="molecule type" value="Genomic_DNA"/>
</dbReference>
<evidence type="ECO:0000256" key="3">
    <source>
        <dbReference type="RuleBase" id="RU000363"/>
    </source>
</evidence>
<dbReference type="Proteomes" id="UP000663981">
    <property type="component" value="Unassembled WGS sequence"/>
</dbReference>
<dbReference type="SUPFAM" id="SSF51735">
    <property type="entry name" value="NAD(P)-binding Rossmann-fold domains"/>
    <property type="match status" value="1"/>
</dbReference>
<reference evidence="4 5" key="1">
    <citation type="submission" date="2021-03" db="EMBL/GenBank/DDBJ databases">
        <title>Whole genome sequence of Metabacillus bambusae BG109.</title>
        <authorList>
            <person name="Jeong J.W."/>
        </authorList>
    </citation>
    <scope>NUCLEOTIDE SEQUENCE [LARGE SCALE GENOMIC DNA]</scope>
    <source>
        <strain evidence="4 5">BG109</strain>
    </source>
</reference>
<dbReference type="PANTHER" id="PTHR42760">
    <property type="entry name" value="SHORT-CHAIN DEHYDROGENASES/REDUCTASES FAMILY MEMBER"/>
    <property type="match status" value="1"/>
</dbReference>
<comment type="caution">
    <text evidence="4">The sequence shown here is derived from an EMBL/GenBank/DDBJ whole genome shotgun (WGS) entry which is preliminary data.</text>
</comment>
<name>A0ABS3MZS9_9BACI</name>
<evidence type="ECO:0000313" key="4">
    <source>
        <dbReference type="EMBL" id="MBO1511500.1"/>
    </source>
</evidence>
<organism evidence="4 5">
    <name type="scientific">Metabacillus bambusae</name>
    <dbReference type="NCBI Taxonomy" id="2795218"/>
    <lineage>
        <taxon>Bacteria</taxon>
        <taxon>Bacillati</taxon>
        <taxon>Bacillota</taxon>
        <taxon>Bacilli</taxon>
        <taxon>Bacillales</taxon>
        <taxon>Bacillaceae</taxon>
        <taxon>Metabacillus</taxon>
    </lineage>
</organism>